<name>A0A9D4YQE7_RHISA</name>
<dbReference type="Proteomes" id="UP000821837">
    <property type="component" value="Chromosome 1"/>
</dbReference>
<sequence>MTIAGDNRLVIRGVFNAPHTQWGYGHSSKKGKDLADLIEKADLTLFNEPASHTRIGAGPHRT</sequence>
<evidence type="ECO:0000313" key="2">
    <source>
        <dbReference type="EMBL" id="KAH7984088.1"/>
    </source>
</evidence>
<dbReference type="EMBL" id="JABSTV010001245">
    <property type="protein sequence ID" value="KAH7984088.1"/>
    <property type="molecule type" value="Genomic_DNA"/>
</dbReference>
<protein>
    <recommendedName>
        <fullName evidence="1">Endonuclease/exonuclease/phosphatase domain-containing protein</fullName>
    </recommendedName>
</protein>
<proteinExistence type="predicted"/>
<keyword evidence="3" id="KW-1185">Reference proteome</keyword>
<dbReference type="GO" id="GO:0003824">
    <property type="term" value="F:catalytic activity"/>
    <property type="evidence" value="ECO:0007669"/>
    <property type="project" value="InterPro"/>
</dbReference>
<dbReference type="AlphaFoldDB" id="A0A9D4YQE7"/>
<accession>A0A9D4YQE7</accession>
<reference evidence="2" key="1">
    <citation type="journal article" date="2020" name="Cell">
        <title>Large-Scale Comparative Analyses of Tick Genomes Elucidate Their Genetic Diversity and Vector Capacities.</title>
        <authorList>
            <consortium name="Tick Genome and Microbiome Consortium (TIGMIC)"/>
            <person name="Jia N."/>
            <person name="Wang J."/>
            <person name="Shi W."/>
            <person name="Du L."/>
            <person name="Sun Y."/>
            <person name="Zhan W."/>
            <person name="Jiang J.F."/>
            <person name="Wang Q."/>
            <person name="Zhang B."/>
            <person name="Ji P."/>
            <person name="Bell-Sakyi L."/>
            <person name="Cui X.M."/>
            <person name="Yuan T.T."/>
            <person name="Jiang B.G."/>
            <person name="Yang W.F."/>
            <person name="Lam T.T."/>
            <person name="Chang Q.C."/>
            <person name="Ding S.J."/>
            <person name="Wang X.J."/>
            <person name="Zhu J.G."/>
            <person name="Ruan X.D."/>
            <person name="Zhao L."/>
            <person name="Wei J.T."/>
            <person name="Ye R.Z."/>
            <person name="Que T.C."/>
            <person name="Du C.H."/>
            <person name="Zhou Y.H."/>
            <person name="Cheng J.X."/>
            <person name="Dai P.F."/>
            <person name="Guo W.B."/>
            <person name="Han X.H."/>
            <person name="Huang E.J."/>
            <person name="Li L.F."/>
            <person name="Wei W."/>
            <person name="Gao Y.C."/>
            <person name="Liu J.Z."/>
            <person name="Shao H.Z."/>
            <person name="Wang X."/>
            <person name="Wang C.C."/>
            <person name="Yang T.C."/>
            <person name="Huo Q.B."/>
            <person name="Li W."/>
            <person name="Chen H.Y."/>
            <person name="Chen S.E."/>
            <person name="Zhou L.G."/>
            <person name="Ni X.B."/>
            <person name="Tian J.H."/>
            <person name="Sheng Y."/>
            <person name="Liu T."/>
            <person name="Pan Y.S."/>
            <person name="Xia L.Y."/>
            <person name="Li J."/>
            <person name="Zhao F."/>
            <person name="Cao W.C."/>
        </authorList>
    </citation>
    <scope>NUCLEOTIDE SEQUENCE</scope>
    <source>
        <strain evidence="2">Rsan-2018</strain>
    </source>
</reference>
<dbReference type="InterPro" id="IPR005135">
    <property type="entry name" value="Endo/exonuclease/phosphatase"/>
</dbReference>
<organism evidence="2 3">
    <name type="scientific">Rhipicephalus sanguineus</name>
    <name type="common">Brown dog tick</name>
    <name type="synonym">Ixodes sanguineus</name>
    <dbReference type="NCBI Taxonomy" id="34632"/>
    <lineage>
        <taxon>Eukaryota</taxon>
        <taxon>Metazoa</taxon>
        <taxon>Ecdysozoa</taxon>
        <taxon>Arthropoda</taxon>
        <taxon>Chelicerata</taxon>
        <taxon>Arachnida</taxon>
        <taxon>Acari</taxon>
        <taxon>Parasitiformes</taxon>
        <taxon>Ixodida</taxon>
        <taxon>Ixodoidea</taxon>
        <taxon>Ixodidae</taxon>
        <taxon>Rhipicephalinae</taxon>
        <taxon>Rhipicephalus</taxon>
        <taxon>Rhipicephalus</taxon>
    </lineage>
</organism>
<comment type="caution">
    <text evidence="2">The sequence shown here is derived from an EMBL/GenBank/DDBJ whole genome shotgun (WGS) entry which is preliminary data.</text>
</comment>
<feature type="domain" description="Endonuclease/exonuclease/phosphatase" evidence="1">
    <location>
        <begin position="7"/>
        <end position="55"/>
    </location>
</feature>
<dbReference type="Gene3D" id="3.60.10.10">
    <property type="entry name" value="Endonuclease/exonuclease/phosphatase"/>
    <property type="match status" value="1"/>
</dbReference>
<gene>
    <name evidence="2" type="ORF">HPB52_016917</name>
</gene>
<reference evidence="2" key="2">
    <citation type="submission" date="2021-09" db="EMBL/GenBank/DDBJ databases">
        <authorList>
            <person name="Jia N."/>
            <person name="Wang J."/>
            <person name="Shi W."/>
            <person name="Du L."/>
            <person name="Sun Y."/>
            <person name="Zhan W."/>
            <person name="Jiang J."/>
            <person name="Wang Q."/>
            <person name="Zhang B."/>
            <person name="Ji P."/>
            <person name="Sakyi L.B."/>
            <person name="Cui X."/>
            <person name="Yuan T."/>
            <person name="Jiang B."/>
            <person name="Yang W."/>
            <person name="Lam T.T.-Y."/>
            <person name="Chang Q."/>
            <person name="Ding S."/>
            <person name="Wang X."/>
            <person name="Zhu J."/>
            <person name="Ruan X."/>
            <person name="Zhao L."/>
            <person name="Wei J."/>
            <person name="Que T."/>
            <person name="Du C."/>
            <person name="Cheng J."/>
            <person name="Dai P."/>
            <person name="Han X."/>
            <person name="Huang E."/>
            <person name="Gao Y."/>
            <person name="Liu J."/>
            <person name="Shao H."/>
            <person name="Ye R."/>
            <person name="Li L."/>
            <person name="Wei W."/>
            <person name="Wang X."/>
            <person name="Wang C."/>
            <person name="Huo Q."/>
            <person name="Li W."/>
            <person name="Guo W."/>
            <person name="Chen H."/>
            <person name="Chen S."/>
            <person name="Zhou L."/>
            <person name="Zhou L."/>
            <person name="Ni X."/>
            <person name="Tian J."/>
            <person name="Zhou Y."/>
            <person name="Sheng Y."/>
            <person name="Liu T."/>
            <person name="Pan Y."/>
            <person name="Xia L."/>
            <person name="Li J."/>
            <person name="Zhao F."/>
            <person name="Cao W."/>
        </authorList>
    </citation>
    <scope>NUCLEOTIDE SEQUENCE</scope>
    <source>
        <strain evidence="2">Rsan-2018</strain>
        <tissue evidence="2">Larvae</tissue>
    </source>
</reference>
<dbReference type="Pfam" id="PF14529">
    <property type="entry name" value="Exo_endo_phos_2"/>
    <property type="match status" value="1"/>
</dbReference>
<dbReference type="InterPro" id="IPR036691">
    <property type="entry name" value="Endo/exonu/phosph_ase_sf"/>
</dbReference>
<dbReference type="SUPFAM" id="SSF56219">
    <property type="entry name" value="DNase I-like"/>
    <property type="match status" value="1"/>
</dbReference>
<evidence type="ECO:0000313" key="3">
    <source>
        <dbReference type="Proteomes" id="UP000821837"/>
    </source>
</evidence>
<evidence type="ECO:0000259" key="1">
    <source>
        <dbReference type="Pfam" id="PF14529"/>
    </source>
</evidence>